<feature type="domain" description="CBS" evidence="3">
    <location>
        <begin position="62"/>
        <end position="117"/>
    </location>
</feature>
<dbReference type="Gene3D" id="3.10.580.10">
    <property type="entry name" value="CBS-domain"/>
    <property type="match status" value="1"/>
</dbReference>
<dbReference type="SUPFAM" id="SSF54631">
    <property type="entry name" value="CBS-domain pair"/>
    <property type="match status" value="1"/>
</dbReference>
<proteinExistence type="predicted"/>
<evidence type="ECO:0000259" key="3">
    <source>
        <dbReference type="PROSITE" id="PS51371"/>
    </source>
</evidence>
<dbReference type="PANTHER" id="PTHR43080">
    <property type="entry name" value="CBS DOMAIN-CONTAINING PROTEIN CBSX3, MITOCHONDRIAL"/>
    <property type="match status" value="1"/>
</dbReference>
<organism evidence="4 5">
    <name type="scientific">Dawidia cretensis</name>
    <dbReference type="NCBI Taxonomy" id="2782350"/>
    <lineage>
        <taxon>Bacteria</taxon>
        <taxon>Pseudomonadati</taxon>
        <taxon>Bacteroidota</taxon>
        <taxon>Cytophagia</taxon>
        <taxon>Cytophagales</taxon>
        <taxon>Chryseotaleaceae</taxon>
        <taxon>Dawidia</taxon>
    </lineage>
</organism>
<dbReference type="PANTHER" id="PTHR43080:SF2">
    <property type="entry name" value="CBS DOMAIN-CONTAINING PROTEIN"/>
    <property type="match status" value="1"/>
</dbReference>
<dbReference type="InterPro" id="IPR000644">
    <property type="entry name" value="CBS_dom"/>
</dbReference>
<keyword evidence="5" id="KW-1185">Reference proteome</keyword>
<dbReference type="InterPro" id="IPR051257">
    <property type="entry name" value="Diverse_CBS-Domain"/>
</dbReference>
<sequence length="341" mass="38726">MTIARFIRHQYDVVPAYSGTRSIKDHLVQQSALVVQDENEQPIGVLTPQDVVQHSHTLVIDCLTERPTLSPECAIEEALRVMQETHTDVLAVMDDGSLTGLIYKNDLLAYVTDQNKNLEGEVNKQVTELQAIHRELVLSRQILQAVLDSTQSTVILVAPDYSILFFNKKAGDESQALYGRELKTGMNILDYTLYDTRVAGRYLFDAFKSDFDRALAGESVVTERKVQFPETSRWLRAEYGPVFYQEQIIGATITVADIDERKRHLLQIERQNELLKHISWVQSHYTRQPVATILGLTSIIEKSTLSEENIRIISMLEATAQKLDEVIRNTVLTANSLEEEH</sequence>
<comment type="caution">
    <text evidence="4">The sequence shown here is derived from an EMBL/GenBank/DDBJ whole genome shotgun (WGS) entry which is preliminary data.</text>
</comment>
<keyword evidence="1 2" id="KW-0129">CBS domain</keyword>
<dbReference type="PROSITE" id="PS51371">
    <property type="entry name" value="CBS"/>
    <property type="match status" value="1"/>
</dbReference>
<dbReference type="AlphaFoldDB" id="A0AAP2DXF5"/>
<dbReference type="InterPro" id="IPR035965">
    <property type="entry name" value="PAS-like_dom_sf"/>
</dbReference>
<reference evidence="4 5" key="1">
    <citation type="submission" date="2021-05" db="EMBL/GenBank/DDBJ databases">
        <title>A Polyphasic approach of four new species of the genus Ohtaekwangia: Ohtaekwangia histidinii sp. nov., Ohtaekwangia cretensis sp. nov., Ohtaekwangia indiensis sp. nov., Ohtaekwangia reichenbachii sp. nov. from diverse environment.</title>
        <authorList>
            <person name="Octaviana S."/>
        </authorList>
    </citation>
    <scope>NUCLEOTIDE SEQUENCE [LARGE SCALE GENOMIC DNA]</scope>
    <source>
        <strain evidence="4 5">PWU5</strain>
    </source>
</reference>
<dbReference type="Gene3D" id="3.30.450.20">
    <property type="entry name" value="PAS domain"/>
    <property type="match status" value="1"/>
</dbReference>
<dbReference type="RefSeq" id="WP_254083382.1">
    <property type="nucleotide sequence ID" value="NZ_JAHESE010000003.1"/>
</dbReference>
<accession>A0AAP2DXF5</accession>
<protein>
    <submittedName>
        <fullName evidence="4">CBS domain-containing protein</fullName>
    </submittedName>
</protein>
<evidence type="ECO:0000256" key="2">
    <source>
        <dbReference type="PROSITE-ProRule" id="PRU00703"/>
    </source>
</evidence>
<gene>
    <name evidence="4" type="ORF">KK062_06150</name>
</gene>
<dbReference type="InterPro" id="IPR046342">
    <property type="entry name" value="CBS_dom_sf"/>
</dbReference>
<dbReference type="EMBL" id="JAHESE010000003">
    <property type="protein sequence ID" value="MBT1707792.1"/>
    <property type="molecule type" value="Genomic_DNA"/>
</dbReference>
<dbReference type="Proteomes" id="UP001319080">
    <property type="component" value="Unassembled WGS sequence"/>
</dbReference>
<dbReference type="SUPFAM" id="SSF55785">
    <property type="entry name" value="PYP-like sensor domain (PAS domain)"/>
    <property type="match status" value="1"/>
</dbReference>
<evidence type="ECO:0000313" key="5">
    <source>
        <dbReference type="Proteomes" id="UP001319080"/>
    </source>
</evidence>
<dbReference type="Pfam" id="PF00571">
    <property type="entry name" value="CBS"/>
    <property type="match status" value="1"/>
</dbReference>
<name>A0AAP2DXF5_9BACT</name>
<evidence type="ECO:0000313" key="4">
    <source>
        <dbReference type="EMBL" id="MBT1707792.1"/>
    </source>
</evidence>
<evidence type="ECO:0000256" key="1">
    <source>
        <dbReference type="ARBA" id="ARBA00023122"/>
    </source>
</evidence>